<comment type="caution">
    <text evidence="3">The sequence shown here is derived from an EMBL/GenBank/DDBJ whole genome shotgun (WGS) entry which is preliminary data.</text>
</comment>
<organism evidence="3 4">
    <name type="scientific">Kribbella rubisoli</name>
    <dbReference type="NCBI Taxonomy" id="3075929"/>
    <lineage>
        <taxon>Bacteria</taxon>
        <taxon>Bacillati</taxon>
        <taxon>Actinomycetota</taxon>
        <taxon>Actinomycetes</taxon>
        <taxon>Propionibacteriales</taxon>
        <taxon>Kribbellaceae</taxon>
        <taxon>Kribbella</taxon>
    </lineage>
</organism>
<dbReference type="InterPro" id="IPR010982">
    <property type="entry name" value="Lambda_DNA-bd_dom_sf"/>
</dbReference>
<dbReference type="Gene3D" id="1.10.260.40">
    <property type="entry name" value="lambda repressor-like DNA-binding domains"/>
    <property type="match status" value="1"/>
</dbReference>
<feature type="domain" description="HTH cro/C1-type" evidence="2">
    <location>
        <begin position="20"/>
        <end position="78"/>
    </location>
</feature>
<dbReference type="SMART" id="SM00530">
    <property type="entry name" value="HTH_XRE"/>
    <property type="match status" value="1"/>
</dbReference>
<feature type="compositionally biased region" description="Basic and acidic residues" evidence="1">
    <location>
        <begin position="85"/>
        <end position="100"/>
    </location>
</feature>
<evidence type="ECO:0000259" key="2">
    <source>
        <dbReference type="PROSITE" id="PS50943"/>
    </source>
</evidence>
<dbReference type="Proteomes" id="UP000292027">
    <property type="component" value="Unassembled WGS sequence"/>
</dbReference>
<dbReference type="OrthoDB" id="3823548at2"/>
<dbReference type="CDD" id="cd00093">
    <property type="entry name" value="HTH_XRE"/>
    <property type="match status" value="1"/>
</dbReference>
<sequence length="133" mass="14665">MFEDRSEVAVDRHLVVSHRLRARRLQLGLTQKQLVSRLARRGIRTTNKTLSSFEHGAGVDVVRLPELAGALDCTVTYLLGMTEDPARWEPDRAGPPDHRPVSRPAVLNSTGVVGQPDGHGILGPDIPVRPPRR</sequence>
<evidence type="ECO:0000313" key="4">
    <source>
        <dbReference type="Proteomes" id="UP000292027"/>
    </source>
</evidence>
<reference evidence="3 4" key="1">
    <citation type="journal article" date="2015" name="Stand. Genomic Sci.">
        <title>Genomic Encyclopedia of Bacterial and Archaeal Type Strains, Phase III: the genomes of soil and plant-associated and newly described type strains.</title>
        <authorList>
            <person name="Whitman W.B."/>
            <person name="Woyke T."/>
            <person name="Klenk H.P."/>
            <person name="Zhou Y."/>
            <person name="Lilburn T.G."/>
            <person name="Beck B.J."/>
            <person name="De Vos P."/>
            <person name="Vandamme P."/>
            <person name="Eisen J.A."/>
            <person name="Garrity G."/>
            <person name="Hugenholtz P."/>
            <person name="Kyrpides N.C."/>
        </authorList>
    </citation>
    <scope>NUCLEOTIDE SEQUENCE [LARGE SCALE GENOMIC DNA]</scope>
    <source>
        <strain evidence="3 4">VKM Ac-2540</strain>
    </source>
</reference>
<protein>
    <recommendedName>
        <fullName evidence="2">HTH cro/C1-type domain-containing protein</fullName>
    </recommendedName>
</protein>
<gene>
    <name evidence="3" type="ORF">EV645_3083</name>
</gene>
<proteinExistence type="predicted"/>
<dbReference type="InterPro" id="IPR001387">
    <property type="entry name" value="Cro/C1-type_HTH"/>
</dbReference>
<evidence type="ECO:0000256" key="1">
    <source>
        <dbReference type="SAM" id="MobiDB-lite"/>
    </source>
</evidence>
<evidence type="ECO:0000313" key="3">
    <source>
        <dbReference type="EMBL" id="RZU15545.1"/>
    </source>
</evidence>
<accession>A0A4Q7WZT2</accession>
<dbReference type="SUPFAM" id="SSF47413">
    <property type="entry name" value="lambda repressor-like DNA-binding domains"/>
    <property type="match status" value="1"/>
</dbReference>
<feature type="region of interest" description="Disordered" evidence="1">
    <location>
        <begin position="85"/>
        <end position="133"/>
    </location>
</feature>
<dbReference type="RefSeq" id="WP_130444211.1">
    <property type="nucleotide sequence ID" value="NZ_SHKR01000012.1"/>
</dbReference>
<dbReference type="EMBL" id="SHKR01000012">
    <property type="protein sequence ID" value="RZU15545.1"/>
    <property type="molecule type" value="Genomic_DNA"/>
</dbReference>
<dbReference type="GO" id="GO:0003677">
    <property type="term" value="F:DNA binding"/>
    <property type="evidence" value="ECO:0007669"/>
    <property type="project" value="InterPro"/>
</dbReference>
<dbReference type="AlphaFoldDB" id="A0A4Q7WZT2"/>
<dbReference type="PROSITE" id="PS50943">
    <property type="entry name" value="HTH_CROC1"/>
    <property type="match status" value="1"/>
</dbReference>
<keyword evidence="4" id="KW-1185">Reference proteome</keyword>
<name>A0A4Q7WZT2_9ACTN</name>